<reference evidence="1 2" key="1">
    <citation type="submission" date="2017-07" db="EMBL/GenBank/DDBJ databases">
        <title>In vitro design and evaluation of phage cocktails against multidrug-resistant Aeromonas salmonicida.</title>
        <authorList>
            <person name="Chen L."/>
            <person name="Yuan S."/>
            <person name="Ma Y."/>
        </authorList>
    </citation>
    <scope>NUCLEOTIDE SEQUENCE [LARGE SCALE GENOMIC DNA]</scope>
</reference>
<proteinExistence type="predicted"/>
<dbReference type="GeneID" id="40089439"/>
<dbReference type="EMBL" id="MF479730">
    <property type="protein sequence ID" value="ASU00618.1"/>
    <property type="molecule type" value="Genomic_DNA"/>
</dbReference>
<accession>A0A223LF08</accession>
<name>A0A223LF08_9CAUD</name>
<dbReference type="KEGG" id="vg:40089439"/>
<evidence type="ECO:0000313" key="1">
    <source>
        <dbReference type="EMBL" id="ASU00618.1"/>
    </source>
</evidence>
<organism evidence="1 2">
    <name type="scientific">Aeromonas phage AS-gz</name>
    <dbReference type="NCBI Taxonomy" id="2026082"/>
    <lineage>
        <taxon>Viruses</taxon>
        <taxon>Duplodnaviria</taxon>
        <taxon>Heunggongvirae</taxon>
        <taxon>Uroviricota</taxon>
        <taxon>Caudoviricetes</taxon>
        <taxon>Pantevenvirales</taxon>
        <taxon>Straboviridae</taxon>
        <taxon>Tulanevirus</taxon>
        <taxon>Tulanevirus asgz</taxon>
    </lineage>
</organism>
<keyword evidence="2" id="KW-1185">Reference proteome</keyword>
<dbReference type="RefSeq" id="YP_009613069.1">
    <property type="nucleotide sequence ID" value="NC_042019.1"/>
</dbReference>
<protein>
    <submittedName>
        <fullName evidence="1">Uncharacterized protein</fullName>
    </submittedName>
</protein>
<evidence type="ECO:0000313" key="2">
    <source>
        <dbReference type="Proteomes" id="UP000221110"/>
    </source>
</evidence>
<sequence>MNPKNGLIMKYFGGAEVKPQIPTVEGIRANALEIFKQLEDRIAADSQTLDQIATRRQNELQAHELAIKNLMERHSAIMNNLTAEQTLVSDSIKAAQVMKANIAQIC</sequence>
<dbReference type="Proteomes" id="UP000221110">
    <property type="component" value="Segment"/>
</dbReference>